<keyword evidence="3" id="KW-1185">Reference proteome</keyword>
<name>A0ABV0WYL7_9TELE</name>
<feature type="coiled-coil region" evidence="1">
    <location>
        <begin position="10"/>
        <end position="44"/>
    </location>
</feature>
<organism evidence="2 3">
    <name type="scientific">Xenotaenia resolanae</name>
    <dbReference type="NCBI Taxonomy" id="208358"/>
    <lineage>
        <taxon>Eukaryota</taxon>
        <taxon>Metazoa</taxon>
        <taxon>Chordata</taxon>
        <taxon>Craniata</taxon>
        <taxon>Vertebrata</taxon>
        <taxon>Euteleostomi</taxon>
        <taxon>Actinopterygii</taxon>
        <taxon>Neopterygii</taxon>
        <taxon>Teleostei</taxon>
        <taxon>Neoteleostei</taxon>
        <taxon>Acanthomorphata</taxon>
        <taxon>Ovalentaria</taxon>
        <taxon>Atherinomorphae</taxon>
        <taxon>Cyprinodontiformes</taxon>
        <taxon>Goodeidae</taxon>
        <taxon>Xenotaenia</taxon>
    </lineage>
</organism>
<gene>
    <name evidence="2" type="primary">EXOC7_1</name>
    <name evidence="2" type="ORF">XENORESO_011569</name>
</gene>
<evidence type="ECO:0000313" key="3">
    <source>
        <dbReference type="Proteomes" id="UP001444071"/>
    </source>
</evidence>
<reference evidence="2 3" key="1">
    <citation type="submission" date="2021-06" db="EMBL/GenBank/DDBJ databases">
        <authorList>
            <person name="Palmer J.M."/>
        </authorList>
    </citation>
    <scope>NUCLEOTIDE SEQUENCE [LARGE SCALE GENOMIC DNA]</scope>
    <source>
        <strain evidence="2 3">XR_2019</strain>
        <tissue evidence="2">Muscle</tissue>
    </source>
</reference>
<protein>
    <submittedName>
        <fullName evidence="2">Exocyst complex component 7</fullName>
    </submittedName>
</protein>
<dbReference type="Proteomes" id="UP001444071">
    <property type="component" value="Unassembled WGS sequence"/>
</dbReference>
<evidence type="ECO:0000313" key="2">
    <source>
        <dbReference type="EMBL" id="MEQ2273958.1"/>
    </source>
</evidence>
<proteinExistence type="predicted"/>
<evidence type="ECO:0000256" key="1">
    <source>
        <dbReference type="SAM" id="Coils"/>
    </source>
</evidence>
<accession>A0ABV0WYL7</accession>
<sequence length="67" mass="7770">MGITSRMIPTEDASARKREIEEKLKQEQETLSFIRENLEKSDQLTKGMVRRSVCTAVQNKTFSFLFS</sequence>
<keyword evidence="1" id="KW-0175">Coiled coil</keyword>
<comment type="caution">
    <text evidence="2">The sequence shown here is derived from an EMBL/GenBank/DDBJ whole genome shotgun (WGS) entry which is preliminary data.</text>
</comment>
<dbReference type="EMBL" id="JAHRIM010073641">
    <property type="protein sequence ID" value="MEQ2273958.1"/>
    <property type="molecule type" value="Genomic_DNA"/>
</dbReference>